<sequence>MATWYVAMLSRLTTLHVLSRDDKVLAPLPHCPNPVTAMFMGVKFTPERVAQVAEHVPRLFCALDDILAHLIANVAAPVLDQAEGVTALESVPDFLWPSVTSVKMQQL</sequence>
<dbReference type="VEuPathDB" id="FungiDB:AMAG_19159"/>
<gene>
    <name evidence="1" type="ORF">AMAG_19159</name>
</gene>
<proteinExistence type="predicted"/>
<accession>A0A0L0SPM8</accession>
<organism evidence="1 2">
    <name type="scientific">Allomyces macrogynus (strain ATCC 38327)</name>
    <name type="common">Allomyces javanicus var. macrogynus</name>
    <dbReference type="NCBI Taxonomy" id="578462"/>
    <lineage>
        <taxon>Eukaryota</taxon>
        <taxon>Fungi</taxon>
        <taxon>Fungi incertae sedis</taxon>
        <taxon>Blastocladiomycota</taxon>
        <taxon>Blastocladiomycetes</taxon>
        <taxon>Blastocladiales</taxon>
        <taxon>Blastocladiaceae</taxon>
        <taxon>Allomyces</taxon>
    </lineage>
</organism>
<protein>
    <submittedName>
        <fullName evidence="1">Uncharacterized protein</fullName>
    </submittedName>
</protein>
<dbReference type="OrthoDB" id="10592973at2759"/>
<dbReference type="Proteomes" id="UP000054350">
    <property type="component" value="Unassembled WGS sequence"/>
</dbReference>
<dbReference type="AlphaFoldDB" id="A0A0L0SPM8"/>
<reference evidence="2" key="2">
    <citation type="submission" date="2009-11" db="EMBL/GenBank/DDBJ databases">
        <title>The Genome Sequence of Allomyces macrogynus strain ATCC 38327.</title>
        <authorList>
            <consortium name="The Broad Institute Genome Sequencing Platform"/>
            <person name="Russ C."/>
            <person name="Cuomo C."/>
            <person name="Shea T."/>
            <person name="Young S.K."/>
            <person name="Zeng Q."/>
            <person name="Koehrsen M."/>
            <person name="Haas B."/>
            <person name="Borodovsky M."/>
            <person name="Guigo R."/>
            <person name="Alvarado L."/>
            <person name="Berlin A."/>
            <person name="Borenstein D."/>
            <person name="Chen Z."/>
            <person name="Engels R."/>
            <person name="Freedman E."/>
            <person name="Gellesch M."/>
            <person name="Goldberg J."/>
            <person name="Griggs A."/>
            <person name="Gujja S."/>
            <person name="Heiman D."/>
            <person name="Hepburn T."/>
            <person name="Howarth C."/>
            <person name="Jen D."/>
            <person name="Larson L."/>
            <person name="Lewis B."/>
            <person name="Mehta T."/>
            <person name="Park D."/>
            <person name="Pearson M."/>
            <person name="Roberts A."/>
            <person name="Saif S."/>
            <person name="Shenoy N."/>
            <person name="Sisk P."/>
            <person name="Stolte C."/>
            <person name="Sykes S."/>
            <person name="Walk T."/>
            <person name="White J."/>
            <person name="Yandava C."/>
            <person name="Burger G."/>
            <person name="Gray M.W."/>
            <person name="Holland P.W.H."/>
            <person name="King N."/>
            <person name="Lang F.B.F."/>
            <person name="Roger A.J."/>
            <person name="Ruiz-Trillo I."/>
            <person name="Lander E."/>
            <person name="Nusbaum C."/>
        </authorList>
    </citation>
    <scope>NUCLEOTIDE SEQUENCE [LARGE SCALE GENOMIC DNA]</scope>
    <source>
        <strain evidence="2">ATCC 38327</strain>
    </source>
</reference>
<dbReference type="EMBL" id="GG745344">
    <property type="protein sequence ID" value="KNE64447.1"/>
    <property type="molecule type" value="Genomic_DNA"/>
</dbReference>
<name>A0A0L0SPM8_ALLM3</name>
<keyword evidence="2" id="KW-1185">Reference proteome</keyword>
<reference evidence="1 2" key="1">
    <citation type="submission" date="2009-11" db="EMBL/GenBank/DDBJ databases">
        <title>Annotation of Allomyces macrogynus ATCC 38327.</title>
        <authorList>
            <consortium name="The Broad Institute Genome Sequencing Platform"/>
            <person name="Russ C."/>
            <person name="Cuomo C."/>
            <person name="Burger G."/>
            <person name="Gray M.W."/>
            <person name="Holland P.W.H."/>
            <person name="King N."/>
            <person name="Lang F.B.F."/>
            <person name="Roger A.J."/>
            <person name="Ruiz-Trillo I."/>
            <person name="Young S.K."/>
            <person name="Zeng Q."/>
            <person name="Gargeya S."/>
            <person name="Fitzgerald M."/>
            <person name="Haas B."/>
            <person name="Abouelleil A."/>
            <person name="Alvarado L."/>
            <person name="Arachchi H.M."/>
            <person name="Berlin A."/>
            <person name="Chapman S.B."/>
            <person name="Gearin G."/>
            <person name="Goldberg J."/>
            <person name="Griggs A."/>
            <person name="Gujja S."/>
            <person name="Hansen M."/>
            <person name="Heiman D."/>
            <person name="Howarth C."/>
            <person name="Larimer J."/>
            <person name="Lui A."/>
            <person name="MacDonald P.J.P."/>
            <person name="McCowen C."/>
            <person name="Montmayeur A."/>
            <person name="Murphy C."/>
            <person name="Neiman D."/>
            <person name="Pearson M."/>
            <person name="Priest M."/>
            <person name="Roberts A."/>
            <person name="Saif S."/>
            <person name="Shea T."/>
            <person name="Sisk P."/>
            <person name="Stolte C."/>
            <person name="Sykes S."/>
            <person name="Wortman J."/>
            <person name="Nusbaum C."/>
            <person name="Birren B."/>
        </authorList>
    </citation>
    <scope>NUCLEOTIDE SEQUENCE [LARGE SCALE GENOMIC DNA]</scope>
    <source>
        <strain evidence="1 2">ATCC 38327</strain>
    </source>
</reference>
<evidence type="ECO:0000313" key="2">
    <source>
        <dbReference type="Proteomes" id="UP000054350"/>
    </source>
</evidence>
<evidence type="ECO:0000313" key="1">
    <source>
        <dbReference type="EMBL" id="KNE64447.1"/>
    </source>
</evidence>